<keyword evidence="7 10" id="KW-0283">Flagellar rotation</keyword>
<protein>
    <recommendedName>
        <fullName evidence="10">Flagellar protein FliL</fullName>
    </recommendedName>
</protein>
<keyword evidence="8 10" id="KW-1133">Transmembrane helix</keyword>
<name>A0A317E7C0_9PROT</name>
<dbReference type="GO" id="GO:0006935">
    <property type="term" value="P:chemotaxis"/>
    <property type="evidence" value="ECO:0007669"/>
    <property type="project" value="UniProtKB-KW"/>
</dbReference>
<dbReference type="GO" id="GO:0009425">
    <property type="term" value="C:bacterial-type flagellum basal body"/>
    <property type="evidence" value="ECO:0007669"/>
    <property type="project" value="InterPro"/>
</dbReference>
<keyword evidence="11" id="KW-0282">Flagellum</keyword>
<sequence length="196" mass="20474">MASNAASQQDLDALVSGLPAGEAGAEGEGGKAKKKGGKLKLLLIALPIVLILGGAGAYFAGLLDPLLGKGAEEGAAEGGHAGAGAEAGNAAEVRPDPIFFDMPDLLVNLHTTGNRAAYLKIKLSLQFSDPAVTAVLQKVQPRLIDSFQIYLRELRLEDLEGSAGLMRLKEELLARANQMMAPAAIDDVLFKEMLVQ</sequence>
<keyword evidence="5 10" id="KW-0145">Chemotaxis</keyword>
<evidence type="ECO:0000256" key="3">
    <source>
        <dbReference type="ARBA" id="ARBA00008281"/>
    </source>
</evidence>
<dbReference type="PANTHER" id="PTHR35091:SF2">
    <property type="entry name" value="FLAGELLAR PROTEIN FLIL"/>
    <property type="match status" value="1"/>
</dbReference>
<proteinExistence type="inferred from homology"/>
<dbReference type="EMBL" id="QGLE01000005">
    <property type="protein sequence ID" value="PWR22947.1"/>
    <property type="molecule type" value="Genomic_DNA"/>
</dbReference>
<reference evidence="11 12" key="1">
    <citation type="submission" date="2018-05" db="EMBL/GenBank/DDBJ databases">
        <title>Zavarzinia sp. HR-AS.</title>
        <authorList>
            <person name="Lee Y."/>
            <person name="Jeon C.O."/>
        </authorList>
    </citation>
    <scope>NUCLEOTIDE SEQUENCE [LARGE SCALE GENOMIC DNA]</scope>
    <source>
        <strain evidence="11 12">HR-AS</strain>
    </source>
</reference>
<keyword evidence="11" id="KW-0969">Cilium</keyword>
<dbReference type="Proteomes" id="UP000245461">
    <property type="component" value="Unassembled WGS sequence"/>
</dbReference>
<evidence type="ECO:0000256" key="2">
    <source>
        <dbReference type="ARBA" id="ARBA00004162"/>
    </source>
</evidence>
<keyword evidence="10" id="KW-0997">Cell inner membrane</keyword>
<evidence type="ECO:0000256" key="6">
    <source>
        <dbReference type="ARBA" id="ARBA00022692"/>
    </source>
</evidence>
<dbReference type="OrthoDB" id="7304620at2"/>
<evidence type="ECO:0000256" key="5">
    <source>
        <dbReference type="ARBA" id="ARBA00022500"/>
    </source>
</evidence>
<dbReference type="GO" id="GO:0071978">
    <property type="term" value="P:bacterial-type flagellum-dependent swarming motility"/>
    <property type="evidence" value="ECO:0007669"/>
    <property type="project" value="TreeGrafter"/>
</dbReference>
<comment type="function">
    <text evidence="1 10">Controls the rotational direction of flagella during chemotaxis.</text>
</comment>
<evidence type="ECO:0000256" key="4">
    <source>
        <dbReference type="ARBA" id="ARBA00022475"/>
    </source>
</evidence>
<evidence type="ECO:0000256" key="7">
    <source>
        <dbReference type="ARBA" id="ARBA00022779"/>
    </source>
</evidence>
<dbReference type="GO" id="GO:0005886">
    <property type="term" value="C:plasma membrane"/>
    <property type="evidence" value="ECO:0007669"/>
    <property type="project" value="UniProtKB-SubCell"/>
</dbReference>
<comment type="subcellular location">
    <subcellularLocation>
        <location evidence="10">Cell inner membrane</location>
    </subcellularLocation>
    <subcellularLocation>
        <location evidence="2">Cell membrane</location>
        <topology evidence="2">Single-pass membrane protein</topology>
    </subcellularLocation>
</comment>
<evidence type="ECO:0000256" key="9">
    <source>
        <dbReference type="ARBA" id="ARBA00023136"/>
    </source>
</evidence>
<feature type="transmembrane region" description="Helical" evidence="10">
    <location>
        <begin position="41"/>
        <end position="63"/>
    </location>
</feature>
<accession>A0A317E7C0</accession>
<evidence type="ECO:0000256" key="1">
    <source>
        <dbReference type="ARBA" id="ARBA00002254"/>
    </source>
</evidence>
<organism evidence="11 12">
    <name type="scientific">Zavarzinia aquatilis</name>
    <dbReference type="NCBI Taxonomy" id="2211142"/>
    <lineage>
        <taxon>Bacteria</taxon>
        <taxon>Pseudomonadati</taxon>
        <taxon>Pseudomonadota</taxon>
        <taxon>Alphaproteobacteria</taxon>
        <taxon>Rhodospirillales</taxon>
        <taxon>Zavarziniaceae</taxon>
        <taxon>Zavarzinia</taxon>
    </lineage>
</organism>
<dbReference type="InterPro" id="IPR005503">
    <property type="entry name" value="FliL"/>
</dbReference>
<evidence type="ECO:0000313" key="12">
    <source>
        <dbReference type="Proteomes" id="UP000245461"/>
    </source>
</evidence>
<gene>
    <name evidence="11" type="ORF">DKG74_11065</name>
</gene>
<evidence type="ECO:0000313" key="11">
    <source>
        <dbReference type="EMBL" id="PWR22947.1"/>
    </source>
</evidence>
<keyword evidence="9 10" id="KW-0472">Membrane</keyword>
<comment type="similarity">
    <text evidence="3 10">Belongs to the FliL family.</text>
</comment>
<dbReference type="RefSeq" id="WP_109905673.1">
    <property type="nucleotide sequence ID" value="NZ_QGLE01000005.1"/>
</dbReference>
<dbReference type="PANTHER" id="PTHR35091">
    <property type="entry name" value="FLAGELLAR PROTEIN FLIL"/>
    <property type="match status" value="1"/>
</dbReference>
<keyword evidence="11" id="KW-0966">Cell projection</keyword>
<dbReference type="AlphaFoldDB" id="A0A317E7C0"/>
<evidence type="ECO:0000256" key="8">
    <source>
        <dbReference type="ARBA" id="ARBA00022989"/>
    </source>
</evidence>
<dbReference type="Pfam" id="PF03748">
    <property type="entry name" value="FliL"/>
    <property type="match status" value="1"/>
</dbReference>
<keyword evidence="6 10" id="KW-0812">Transmembrane</keyword>
<keyword evidence="4" id="KW-1003">Cell membrane</keyword>
<evidence type="ECO:0000256" key="10">
    <source>
        <dbReference type="RuleBase" id="RU364125"/>
    </source>
</evidence>
<comment type="caution">
    <text evidence="11">The sequence shown here is derived from an EMBL/GenBank/DDBJ whole genome shotgun (WGS) entry which is preliminary data.</text>
</comment>
<keyword evidence="12" id="KW-1185">Reference proteome</keyword>